<feature type="region of interest" description="Disordered" evidence="3">
    <location>
        <begin position="332"/>
        <end position="384"/>
    </location>
</feature>
<comment type="caution">
    <text evidence="4">The sequence shown here is derived from an EMBL/GenBank/DDBJ whole genome shotgun (WGS) entry which is preliminary data.</text>
</comment>
<accession>A0A3D8QLM6</accession>
<dbReference type="EMBL" id="PDLN01000017">
    <property type="protein sequence ID" value="RDW62611.1"/>
    <property type="molecule type" value="Genomic_DNA"/>
</dbReference>
<dbReference type="PANTHER" id="PTHR12610:SF12">
    <property type="entry name" value="SEQUENCE-SPECIFIC SINGLE-STRANDED DNA-BINDING PROTEIN, ISOFORM D"/>
    <property type="match status" value="1"/>
</dbReference>
<feature type="compositionally biased region" description="Basic and acidic residues" evidence="3">
    <location>
        <begin position="75"/>
        <end position="88"/>
    </location>
</feature>
<sequence>MSNVNMVGMNAAMAGGPVGGVNPMMNNGQAGGIRPPMNANQKAQLNTYIYEYFLTNGMYECARTLLNSDQGMIIKDTKDSPGRRRDDNGNIMGNGTDSMDGDSKDDVDSKRPDDLPNPGVPKDAPESCFLYEWWCLFWDMFNAQRDRNVGDMRNATQYLTHTQAQSRIRQEHQQAMLRNMRPDMMPAQYQQMMMRNQQQQNGMNMKQNDIARTAMQNNRNATPQQMAMLQQQQQAKQQQMQRDPSDSSHPRPQSPASGENAPSPSKRPRLDGAPFNPQQGMMPNGRGQGVPAQQVGNSGPSNSVQQAAQLQLANGFDPSNLTAQQFQAFQNQNPGAAQQKSMAAYQAGLSQHTQAQISSKGMPNPGGPPNQGSPMMSQGQDGGAIAGYYNAGEMGANGVRGGVPGGAQQNGGNHALQDYQMQLMLLEQQNKKRLMMARQEQDSMAGPRDGMPGAGPGGPPGPGGPGPNGQGFQGTSPQGARPGASPNPSEQMKRGTPHMNNAGIPSPLPEGQSRGSPSAMNFMPGNQMDPNMAPQFNGMNGMNMMPNGMRPPSSHPGQAFNGQMTPQQQQMAMARQAQQQQQTANGWQPGPNGQMMPQGGQGPPQQMGTPQQRAMPPPSAPAAGAAGNGRTQPSSPQPGAAPPTPSQANKANPKAKKDSSKDTKAKKGGKKGQAPTPAADSAQEPATPTPATPITPQHKSFNGQNGAVQPMPNGQQPAPMTAPAQPTDLGGLNFDSGAGMDFQGFEFANPSGGNMDVLQDFDFDSFLHQDGGEVDGFSFDTNAFLDGGEIGAE</sequence>
<feature type="compositionally biased region" description="Low complexity" evidence="3">
    <location>
        <begin position="715"/>
        <end position="727"/>
    </location>
</feature>
<dbReference type="Proteomes" id="UP000256328">
    <property type="component" value="Unassembled WGS sequence"/>
</dbReference>
<keyword evidence="5" id="KW-1185">Reference proteome</keyword>
<name>A0A3D8QLM6_9HELO</name>
<feature type="region of interest" description="Disordered" evidence="3">
    <location>
        <begin position="222"/>
        <end position="305"/>
    </location>
</feature>
<dbReference type="PROSITE" id="PS50896">
    <property type="entry name" value="LISH"/>
    <property type="match status" value="1"/>
</dbReference>
<feature type="compositionally biased region" description="Polar residues" evidence="3">
    <location>
        <begin position="697"/>
        <end position="707"/>
    </location>
</feature>
<evidence type="ECO:0000256" key="1">
    <source>
        <dbReference type="ARBA" id="ARBA00004123"/>
    </source>
</evidence>
<evidence type="ECO:0000256" key="3">
    <source>
        <dbReference type="SAM" id="MobiDB-lite"/>
    </source>
</evidence>
<reference evidence="4 5" key="1">
    <citation type="journal article" date="2018" name="IMA Fungus">
        <title>IMA Genome-F 9: Draft genome sequence of Annulohypoxylon stygium, Aspergillus mulundensis, Berkeleyomyces basicola (syn. Thielaviopsis basicola), Ceratocystis smalleyi, two Cercospora beticola strains, Coleophoma cylindrospora, Fusarium fracticaudum, Phialophora cf. hyalina, and Morchella septimelata.</title>
        <authorList>
            <person name="Wingfield B.D."/>
            <person name="Bills G.F."/>
            <person name="Dong Y."/>
            <person name="Huang W."/>
            <person name="Nel W.J."/>
            <person name="Swalarsk-Parry B.S."/>
            <person name="Vaghefi N."/>
            <person name="Wilken P.M."/>
            <person name="An Z."/>
            <person name="de Beer Z.W."/>
            <person name="De Vos L."/>
            <person name="Chen L."/>
            <person name="Duong T.A."/>
            <person name="Gao Y."/>
            <person name="Hammerbacher A."/>
            <person name="Kikkert J.R."/>
            <person name="Li Y."/>
            <person name="Li H."/>
            <person name="Li K."/>
            <person name="Li Q."/>
            <person name="Liu X."/>
            <person name="Ma X."/>
            <person name="Naidoo K."/>
            <person name="Pethybridge S.J."/>
            <person name="Sun J."/>
            <person name="Steenkamp E.T."/>
            <person name="van der Nest M.A."/>
            <person name="van Wyk S."/>
            <person name="Wingfield M.J."/>
            <person name="Xiong C."/>
            <person name="Yue Q."/>
            <person name="Zhang X."/>
        </authorList>
    </citation>
    <scope>NUCLEOTIDE SEQUENCE [LARGE SCALE GENOMIC DNA]</scope>
    <source>
        <strain evidence="4 5">BP5796</strain>
    </source>
</reference>
<feature type="compositionally biased region" description="Polar residues" evidence="3">
    <location>
        <begin position="294"/>
        <end position="305"/>
    </location>
</feature>
<dbReference type="GO" id="GO:0005634">
    <property type="term" value="C:nucleus"/>
    <property type="evidence" value="ECO:0007669"/>
    <property type="project" value="UniProtKB-SubCell"/>
</dbReference>
<gene>
    <name evidence="4" type="ORF">BP5796_10913</name>
</gene>
<dbReference type="GO" id="GO:0045944">
    <property type="term" value="P:positive regulation of transcription by RNA polymerase II"/>
    <property type="evidence" value="ECO:0007669"/>
    <property type="project" value="TreeGrafter"/>
</dbReference>
<feature type="compositionally biased region" description="Low complexity" evidence="3">
    <location>
        <begin position="621"/>
        <end position="634"/>
    </location>
</feature>
<feature type="compositionally biased region" description="Pro residues" evidence="3">
    <location>
        <begin position="635"/>
        <end position="645"/>
    </location>
</feature>
<dbReference type="InterPro" id="IPR006594">
    <property type="entry name" value="LisH"/>
</dbReference>
<feature type="compositionally biased region" description="Polar residues" evidence="3">
    <location>
        <begin position="348"/>
        <end position="357"/>
    </location>
</feature>
<feature type="compositionally biased region" description="Low complexity" evidence="3">
    <location>
        <begin position="537"/>
        <end position="552"/>
    </location>
</feature>
<evidence type="ECO:0000256" key="2">
    <source>
        <dbReference type="ARBA" id="ARBA00023242"/>
    </source>
</evidence>
<protein>
    <submittedName>
        <fullName evidence="4">Uncharacterized protein</fullName>
    </submittedName>
</protein>
<feature type="region of interest" description="Disordered" evidence="3">
    <location>
        <begin position="73"/>
        <end position="122"/>
    </location>
</feature>
<keyword evidence="2" id="KW-0539">Nucleus</keyword>
<dbReference type="AlphaFoldDB" id="A0A3D8QLM6"/>
<feature type="region of interest" description="Disordered" evidence="3">
    <location>
        <begin position="434"/>
        <end position="737"/>
    </location>
</feature>
<comment type="subcellular location">
    <subcellularLocation>
        <location evidence="1">Nucleus</location>
    </subcellularLocation>
</comment>
<feature type="compositionally biased region" description="Low complexity" evidence="3">
    <location>
        <begin position="563"/>
        <end position="614"/>
    </location>
</feature>
<feature type="compositionally biased region" description="Basic and acidic residues" evidence="3">
    <location>
        <begin position="101"/>
        <end position="114"/>
    </location>
</feature>
<proteinExistence type="predicted"/>
<dbReference type="OrthoDB" id="5600002at2759"/>
<feature type="compositionally biased region" description="Polar residues" evidence="3">
    <location>
        <begin position="250"/>
        <end position="263"/>
    </location>
</feature>
<evidence type="ECO:0000313" key="4">
    <source>
        <dbReference type="EMBL" id="RDW62611.1"/>
    </source>
</evidence>
<feature type="compositionally biased region" description="Low complexity" evidence="3">
    <location>
        <begin position="224"/>
        <end position="241"/>
    </location>
</feature>
<feature type="compositionally biased region" description="Basic and acidic residues" evidence="3">
    <location>
        <begin position="655"/>
        <end position="665"/>
    </location>
</feature>
<organism evidence="4 5">
    <name type="scientific">Coleophoma crateriformis</name>
    <dbReference type="NCBI Taxonomy" id="565419"/>
    <lineage>
        <taxon>Eukaryota</taxon>
        <taxon>Fungi</taxon>
        <taxon>Dikarya</taxon>
        <taxon>Ascomycota</taxon>
        <taxon>Pezizomycotina</taxon>
        <taxon>Leotiomycetes</taxon>
        <taxon>Helotiales</taxon>
        <taxon>Dermateaceae</taxon>
        <taxon>Coleophoma</taxon>
    </lineage>
</organism>
<evidence type="ECO:0000313" key="5">
    <source>
        <dbReference type="Proteomes" id="UP000256328"/>
    </source>
</evidence>
<dbReference type="PANTHER" id="PTHR12610">
    <property type="entry name" value="SINGLE STRANDED DNA BINDING PROTEIN"/>
    <property type="match status" value="1"/>
</dbReference>